<dbReference type="EMBL" id="NQVE01000194">
    <property type="protein sequence ID" value="RAL40354.1"/>
    <property type="molecule type" value="Genomic_DNA"/>
</dbReference>
<organism evidence="1 2">
    <name type="scientific">Cuscuta australis</name>
    <dbReference type="NCBI Taxonomy" id="267555"/>
    <lineage>
        <taxon>Eukaryota</taxon>
        <taxon>Viridiplantae</taxon>
        <taxon>Streptophyta</taxon>
        <taxon>Embryophyta</taxon>
        <taxon>Tracheophyta</taxon>
        <taxon>Spermatophyta</taxon>
        <taxon>Magnoliopsida</taxon>
        <taxon>eudicotyledons</taxon>
        <taxon>Gunneridae</taxon>
        <taxon>Pentapetalae</taxon>
        <taxon>asterids</taxon>
        <taxon>lamiids</taxon>
        <taxon>Solanales</taxon>
        <taxon>Convolvulaceae</taxon>
        <taxon>Cuscuteae</taxon>
        <taxon>Cuscuta</taxon>
        <taxon>Cuscuta subgen. Grammica</taxon>
        <taxon>Cuscuta sect. Cleistogrammica</taxon>
    </lineage>
</organism>
<protein>
    <recommendedName>
        <fullName evidence="3">Reverse transcriptase zinc-binding domain-containing protein</fullName>
    </recommendedName>
</protein>
<evidence type="ECO:0008006" key="3">
    <source>
        <dbReference type="Google" id="ProtNLM"/>
    </source>
</evidence>
<evidence type="ECO:0000313" key="2">
    <source>
        <dbReference type="Proteomes" id="UP000249390"/>
    </source>
</evidence>
<name>A0A328D4L8_9ASTE</name>
<dbReference type="AlphaFoldDB" id="A0A328D4L8"/>
<reference evidence="1 2" key="1">
    <citation type="submission" date="2018-06" db="EMBL/GenBank/DDBJ databases">
        <title>The Genome of Cuscuta australis (Dodder) Provides Insight into the Evolution of Plant Parasitism.</title>
        <authorList>
            <person name="Liu H."/>
        </authorList>
    </citation>
    <scope>NUCLEOTIDE SEQUENCE [LARGE SCALE GENOMIC DNA]</scope>
    <source>
        <strain evidence="2">cv. Yunnan</strain>
        <tissue evidence="1">Vines</tissue>
    </source>
</reference>
<accession>A0A328D4L8</accession>
<gene>
    <name evidence="1" type="ORF">DM860_006424</name>
</gene>
<sequence length="261" mass="30022">MMRVQQAKQNWICEGDQGSKLFFAWTKKRTILNQITSIINERGEKVEGRSKVAEVMIDYFQKLQGHRTWTEPIQEVTGLEVNYSKSQIVLGGVIDQVADGILREAKMERGNLPFRYLGGPITASRISERECEGLINKLTTKITSWATKHLSFAGRCKLINTVLMGVISFWCKLFVIPNKVMHKIQAICRNFLWGSNAEYKRTPSVCWEEVCKPKMAGGLGFKNLVYWNQACNQGLLWDIASKKDILWVKWIHNRYLKCDTI</sequence>
<keyword evidence="2" id="KW-1185">Reference proteome</keyword>
<dbReference type="PANTHER" id="PTHR33116:SF84">
    <property type="entry name" value="RNA-DIRECTED DNA POLYMERASE"/>
    <property type="match status" value="1"/>
</dbReference>
<evidence type="ECO:0000313" key="1">
    <source>
        <dbReference type="EMBL" id="RAL40354.1"/>
    </source>
</evidence>
<comment type="caution">
    <text evidence="1">The sequence shown here is derived from an EMBL/GenBank/DDBJ whole genome shotgun (WGS) entry which is preliminary data.</text>
</comment>
<dbReference type="Proteomes" id="UP000249390">
    <property type="component" value="Unassembled WGS sequence"/>
</dbReference>
<proteinExistence type="predicted"/>
<dbReference type="PANTHER" id="PTHR33116">
    <property type="entry name" value="REVERSE TRANSCRIPTASE ZINC-BINDING DOMAIN-CONTAINING PROTEIN-RELATED-RELATED"/>
    <property type="match status" value="1"/>
</dbReference>